<name>A0A1M5FIK0_9BACT</name>
<dbReference type="AlphaFoldDB" id="A0A1M5FIK0"/>
<dbReference type="Gene3D" id="3.30.530.20">
    <property type="match status" value="1"/>
</dbReference>
<sequence length="180" mass="20607">MSNYGTFTDPGTIRFERLLPGPIERVWAYLTESDKKAKWLAAGEVEPRVGGKVELRFRHDTLTPHDEQPPDKYKQMKDGTGFTGRVTRYDPPRLLSYTWGEGTGDESEVTFKLTPEGEKVRLILTHRRLGDDPDILASVASGWHTHLGILSDRLSNRVPKGFWLVHTEMEKEYIKRIPES</sequence>
<gene>
    <name evidence="4" type="ORF">SAMN05443144_11539</name>
</gene>
<feature type="domain" description="Activator of Hsp90 ATPase homologue 1/2-like C-terminal" evidence="3">
    <location>
        <begin position="22"/>
        <end position="152"/>
    </location>
</feature>
<dbReference type="OrthoDB" id="9803476at2"/>
<reference evidence="4 5" key="1">
    <citation type="submission" date="2016-11" db="EMBL/GenBank/DDBJ databases">
        <authorList>
            <person name="Jaros S."/>
            <person name="Januszkiewicz K."/>
            <person name="Wedrychowicz H."/>
        </authorList>
    </citation>
    <scope>NUCLEOTIDE SEQUENCE [LARGE SCALE GENOMIC DNA]</scope>
    <source>
        <strain evidence="4 5">DSM 21986</strain>
    </source>
</reference>
<protein>
    <submittedName>
        <fullName evidence="4">Uncharacterized conserved protein YndB, AHSA1/START domain</fullName>
    </submittedName>
</protein>
<organism evidence="4 5">
    <name type="scientific">Fodinibius roseus</name>
    <dbReference type="NCBI Taxonomy" id="1194090"/>
    <lineage>
        <taxon>Bacteria</taxon>
        <taxon>Pseudomonadati</taxon>
        <taxon>Balneolota</taxon>
        <taxon>Balneolia</taxon>
        <taxon>Balneolales</taxon>
        <taxon>Balneolaceae</taxon>
        <taxon>Fodinibius</taxon>
    </lineage>
</organism>
<evidence type="ECO:0000313" key="5">
    <source>
        <dbReference type="Proteomes" id="UP000184041"/>
    </source>
</evidence>
<comment type="similarity">
    <text evidence="1">Belongs to the AHA1 family.</text>
</comment>
<dbReference type="InterPro" id="IPR013538">
    <property type="entry name" value="ASHA1/2-like_C"/>
</dbReference>
<evidence type="ECO:0000256" key="2">
    <source>
        <dbReference type="SAM" id="MobiDB-lite"/>
    </source>
</evidence>
<dbReference type="EMBL" id="FQUS01000015">
    <property type="protein sequence ID" value="SHF91298.1"/>
    <property type="molecule type" value="Genomic_DNA"/>
</dbReference>
<dbReference type="Pfam" id="PF08327">
    <property type="entry name" value="AHSA1"/>
    <property type="match status" value="1"/>
</dbReference>
<keyword evidence="5" id="KW-1185">Reference proteome</keyword>
<dbReference type="InterPro" id="IPR023393">
    <property type="entry name" value="START-like_dom_sf"/>
</dbReference>
<accession>A0A1M5FIK0</accession>
<evidence type="ECO:0000256" key="1">
    <source>
        <dbReference type="ARBA" id="ARBA00006817"/>
    </source>
</evidence>
<proteinExistence type="inferred from homology"/>
<dbReference type="RefSeq" id="WP_073065523.1">
    <property type="nucleotide sequence ID" value="NZ_FQUS01000015.1"/>
</dbReference>
<dbReference type="CDD" id="cd08899">
    <property type="entry name" value="SRPBCC_CalC_Aha1-like_6"/>
    <property type="match status" value="1"/>
</dbReference>
<dbReference type="SUPFAM" id="SSF55961">
    <property type="entry name" value="Bet v1-like"/>
    <property type="match status" value="1"/>
</dbReference>
<dbReference type="Proteomes" id="UP000184041">
    <property type="component" value="Unassembled WGS sequence"/>
</dbReference>
<feature type="region of interest" description="Disordered" evidence="2">
    <location>
        <begin position="62"/>
        <end position="82"/>
    </location>
</feature>
<dbReference type="STRING" id="1194090.SAMN05443144_11539"/>
<feature type="compositionally biased region" description="Basic and acidic residues" evidence="2">
    <location>
        <begin position="62"/>
        <end position="77"/>
    </location>
</feature>
<evidence type="ECO:0000313" key="4">
    <source>
        <dbReference type="EMBL" id="SHF91298.1"/>
    </source>
</evidence>
<evidence type="ECO:0000259" key="3">
    <source>
        <dbReference type="Pfam" id="PF08327"/>
    </source>
</evidence>